<keyword evidence="1" id="KW-0175">Coiled coil</keyword>
<organism evidence="2 3">
    <name type="scientific">Gymnopus androsaceus JB14</name>
    <dbReference type="NCBI Taxonomy" id="1447944"/>
    <lineage>
        <taxon>Eukaryota</taxon>
        <taxon>Fungi</taxon>
        <taxon>Dikarya</taxon>
        <taxon>Basidiomycota</taxon>
        <taxon>Agaricomycotina</taxon>
        <taxon>Agaricomycetes</taxon>
        <taxon>Agaricomycetidae</taxon>
        <taxon>Agaricales</taxon>
        <taxon>Marasmiineae</taxon>
        <taxon>Omphalotaceae</taxon>
        <taxon>Gymnopus</taxon>
    </lineage>
</organism>
<dbReference type="EMBL" id="ML769608">
    <property type="protein sequence ID" value="KAE9391947.1"/>
    <property type="molecule type" value="Genomic_DNA"/>
</dbReference>
<protein>
    <recommendedName>
        <fullName evidence="4">F-box domain-containing protein</fullName>
    </recommendedName>
</protein>
<proteinExistence type="predicted"/>
<reference evidence="2" key="1">
    <citation type="journal article" date="2019" name="Environ. Microbiol.">
        <title>Fungal ecological strategies reflected in gene transcription - a case study of two litter decomposers.</title>
        <authorList>
            <person name="Barbi F."/>
            <person name="Kohler A."/>
            <person name="Barry K."/>
            <person name="Baskaran P."/>
            <person name="Daum C."/>
            <person name="Fauchery L."/>
            <person name="Ihrmark K."/>
            <person name="Kuo A."/>
            <person name="LaButti K."/>
            <person name="Lipzen A."/>
            <person name="Morin E."/>
            <person name="Grigoriev I.V."/>
            <person name="Henrissat B."/>
            <person name="Lindahl B."/>
            <person name="Martin F."/>
        </authorList>
    </citation>
    <scope>NUCLEOTIDE SEQUENCE</scope>
    <source>
        <strain evidence="2">JB14</strain>
    </source>
</reference>
<evidence type="ECO:0000256" key="1">
    <source>
        <dbReference type="SAM" id="Coils"/>
    </source>
</evidence>
<keyword evidence="3" id="KW-1185">Reference proteome</keyword>
<evidence type="ECO:0008006" key="4">
    <source>
        <dbReference type="Google" id="ProtNLM"/>
    </source>
</evidence>
<dbReference type="OrthoDB" id="3065285at2759"/>
<feature type="coiled-coil region" evidence="1">
    <location>
        <begin position="27"/>
        <end position="74"/>
    </location>
</feature>
<dbReference type="Proteomes" id="UP000799118">
    <property type="component" value="Unassembled WGS sequence"/>
</dbReference>
<evidence type="ECO:0000313" key="3">
    <source>
        <dbReference type="Proteomes" id="UP000799118"/>
    </source>
</evidence>
<dbReference type="AlphaFoldDB" id="A0A6A4H4A3"/>
<accession>A0A6A4H4A3</accession>
<name>A0A6A4H4A3_9AGAR</name>
<sequence>MARLALNPRPRIEELGSKEISSIQTQISETETQIETFDDQMNELKRVYEAHWQVSELMLQKQAKLDKIESLRNTLSPIGRLAVELLAVIFEAVCLSEDVVDEELEYQNDVIRSVFMISDVCMGWRQVLHDTPKVWSKLHLSSYRHPKLICGKSPQ</sequence>
<evidence type="ECO:0000313" key="2">
    <source>
        <dbReference type="EMBL" id="KAE9391947.1"/>
    </source>
</evidence>
<gene>
    <name evidence="2" type="ORF">BT96DRAFT_924987</name>
</gene>